<dbReference type="PANTHER" id="PTHR32234">
    <property type="entry name" value="THIOL:DISULFIDE INTERCHANGE PROTEIN DSBD"/>
    <property type="match status" value="1"/>
</dbReference>
<feature type="chain" id="PRO_5017060918" evidence="10">
    <location>
        <begin position="27"/>
        <end position="688"/>
    </location>
</feature>
<accession>A0A378XGX3</accession>
<evidence type="ECO:0000256" key="7">
    <source>
        <dbReference type="ARBA" id="ARBA00023284"/>
    </source>
</evidence>
<protein>
    <submittedName>
        <fullName evidence="12">Protein-disulfide reductase DsbD</fullName>
        <ecNumber evidence="12 13">1.8.1.8</ecNumber>
    </submittedName>
    <submittedName>
        <fullName evidence="13">Thiol:disulfide interchange protein DsbD</fullName>
    </submittedName>
</protein>
<feature type="transmembrane region" description="Helical" evidence="9">
    <location>
        <begin position="378"/>
        <end position="407"/>
    </location>
</feature>
<feature type="transmembrane region" description="Helical" evidence="9">
    <location>
        <begin position="243"/>
        <end position="276"/>
    </location>
</feature>
<evidence type="ECO:0000256" key="9">
    <source>
        <dbReference type="SAM" id="Phobius"/>
    </source>
</evidence>
<keyword evidence="15" id="KW-1185">Reference proteome</keyword>
<feature type="transmembrane region" description="Helical" evidence="9">
    <location>
        <begin position="336"/>
        <end position="357"/>
    </location>
</feature>
<evidence type="ECO:0000256" key="10">
    <source>
        <dbReference type="SAM" id="SignalP"/>
    </source>
</evidence>
<keyword evidence="6 9" id="KW-0472">Membrane</keyword>
<dbReference type="InterPro" id="IPR017937">
    <property type="entry name" value="Thioredoxin_CS"/>
</dbReference>
<dbReference type="GO" id="GO:0047134">
    <property type="term" value="F:protein-disulfide reductase [NAD(P)H] activity"/>
    <property type="evidence" value="ECO:0007669"/>
    <property type="project" value="UniProtKB-EC"/>
</dbReference>
<evidence type="ECO:0000256" key="8">
    <source>
        <dbReference type="SAM" id="MobiDB-lite"/>
    </source>
</evidence>
<dbReference type="Pfam" id="PF11412">
    <property type="entry name" value="DsbD_N"/>
    <property type="match status" value="1"/>
</dbReference>
<feature type="domain" description="Thioredoxin" evidence="11">
    <location>
        <begin position="545"/>
        <end position="684"/>
    </location>
</feature>
<comment type="subcellular location">
    <subcellularLocation>
        <location evidence="1">Cell membrane</location>
        <topology evidence="1">Multi-pass membrane protein</topology>
    </subcellularLocation>
</comment>
<keyword evidence="2" id="KW-1003">Cell membrane</keyword>
<dbReference type="InterPro" id="IPR012336">
    <property type="entry name" value="Thioredoxin-like_fold"/>
</dbReference>
<dbReference type="OrthoDB" id="9811036at2"/>
<dbReference type="PROSITE" id="PS00194">
    <property type="entry name" value="THIOREDOXIN_1"/>
    <property type="match status" value="1"/>
</dbReference>
<dbReference type="AlphaFoldDB" id="A0A378XGX3"/>
<dbReference type="PROSITE" id="PS51352">
    <property type="entry name" value="THIOREDOXIN_2"/>
    <property type="match status" value="1"/>
</dbReference>
<evidence type="ECO:0000256" key="2">
    <source>
        <dbReference type="ARBA" id="ARBA00022475"/>
    </source>
</evidence>
<dbReference type="EMBL" id="UGSB01000001">
    <property type="protein sequence ID" value="SUA55296.1"/>
    <property type="molecule type" value="Genomic_DNA"/>
</dbReference>
<dbReference type="GO" id="GO:0045454">
    <property type="term" value="P:cell redox homeostasis"/>
    <property type="evidence" value="ECO:0007669"/>
    <property type="project" value="TreeGrafter"/>
</dbReference>
<dbReference type="GO" id="GO:0005886">
    <property type="term" value="C:plasma membrane"/>
    <property type="evidence" value="ECO:0007669"/>
    <property type="project" value="UniProtKB-SubCell"/>
</dbReference>
<dbReference type="SUPFAM" id="SSF52833">
    <property type="entry name" value="Thioredoxin-like"/>
    <property type="match status" value="1"/>
</dbReference>
<keyword evidence="10" id="KW-0732">Signal</keyword>
<dbReference type="InterPro" id="IPR035671">
    <property type="entry name" value="DsbD_gamma"/>
</dbReference>
<feature type="transmembrane region" description="Helical" evidence="9">
    <location>
        <begin position="297"/>
        <end position="330"/>
    </location>
</feature>
<evidence type="ECO:0000256" key="4">
    <source>
        <dbReference type="ARBA" id="ARBA00022748"/>
    </source>
</evidence>
<dbReference type="CDD" id="cd02953">
    <property type="entry name" value="DsbDgamma"/>
    <property type="match status" value="1"/>
</dbReference>
<evidence type="ECO:0000313" key="15">
    <source>
        <dbReference type="Proteomes" id="UP000594903"/>
    </source>
</evidence>
<reference evidence="13 14" key="1">
    <citation type="submission" date="2018-06" db="EMBL/GenBank/DDBJ databases">
        <authorList>
            <consortium name="Pathogen Informatics"/>
            <person name="Doyle S."/>
        </authorList>
    </citation>
    <scope>NUCLEOTIDE SEQUENCE [LARGE SCALE GENOMIC DNA]</scope>
    <source>
        <strain evidence="13 14">NCTC11997</strain>
    </source>
</reference>
<evidence type="ECO:0000313" key="13">
    <source>
        <dbReference type="EMBL" id="SUA55296.1"/>
    </source>
</evidence>
<dbReference type="Proteomes" id="UP000254603">
    <property type="component" value="Unassembled WGS sequence"/>
</dbReference>
<feature type="transmembrane region" description="Helical" evidence="9">
    <location>
        <begin position="455"/>
        <end position="472"/>
    </location>
</feature>
<proteinExistence type="predicted"/>
<dbReference type="InterPro" id="IPR028250">
    <property type="entry name" value="DsbDN"/>
</dbReference>
<dbReference type="InterPro" id="IPR036929">
    <property type="entry name" value="DsbDN_sf"/>
</dbReference>
<dbReference type="Pfam" id="PF13098">
    <property type="entry name" value="Thioredoxin_2"/>
    <property type="match status" value="1"/>
</dbReference>
<evidence type="ECO:0000256" key="1">
    <source>
        <dbReference type="ARBA" id="ARBA00004651"/>
    </source>
</evidence>
<evidence type="ECO:0000313" key="14">
    <source>
        <dbReference type="Proteomes" id="UP000254603"/>
    </source>
</evidence>
<evidence type="ECO:0000259" key="11">
    <source>
        <dbReference type="PROSITE" id="PS51352"/>
    </source>
</evidence>
<dbReference type="InterPro" id="IPR036249">
    <property type="entry name" value="Thioredoxin-like_sf"/>
</dbReference>
<dbReference type="STRING" id="1122619.GCA_000373745_02279"/>
<evidence type="ECO:0000313" key="12">
    <source>
        <dbReference type="EMBL" id="QPT39218.1"/>
    </source>
</evidence>
<evidence type="ECO:0000256" key="6">
    <source>
        <dbReference type="ARBA" id="ARBA00023136"/>
    </source>
</evidence>
<feature type="region of interest" description="Disordered" evidence="8">
    <location>
        <begin position="203"/>
        <end position="224"/>
    </location>
</feature>
<dbReference type="SUPFAM" id="SSF74863">
    <property type="entry name" value="Thiol:disulfide interchange protein DsbD, N-terminal domain (DsbD-alpha)"/>
    <property type="match status" value="1"/>
</dbReference>
<dbReference type="Pfam" id="PF02683">
    <property type="entry name" value="DsbD_TM"/>
    <property type="match status" value="1"/>
</dbReference>
<keyword evidence="13" id="KW-0560">Oxidoreductase</keyword>
<dbReference type="Proteomes" id="UP000594903">
    <property type="component" value="Chromosome"/>
</dbReference>
<evidence type="ECO:0000256" key="5">
    <source>
        <dbReference type="ARBA" id="ARBA00022989"/>
    </source>
</evidence>
<feature type="transmembrane region" description="Helical" evidence="9">
    <location>
        <begin position="413"/>
        <end position="434"/>
    </location>
</feature>
<keyword evidence="7" id="KW-0676">Redox-active center</keyword>
<dbReference type="Gene3D" id="2.60.40.1250">
    <property type="entry name" value="Thiol:disulfide interchange protein DsbD, N-terminal domain"/>
    <property type="match status" value="1"/>
</dbReference>
<dbReference type="PANTHER" id="PTHR32234:SF0">
    <property type="entry name" value="THIOL:DISULFIDE INTERCHANGE PROTEIN DSBD"/>
    <property type="match status" value="1"/>
</dbReference>
<keyword evidence="5 9" id="KW-1133">Transmembrane helix</keyword>
<keyword evidence="4" id="KW-0201">Cytochrome c-type biogenesis</keyword>
<dbReference type="NCBIfam" id="NF001419">
    <property type="entry name" value="PRK00293.1"/>
    <property type="match status" value="1"/>
</dbReference>
<dbReference type="EMBL" id="CP065725">
    <property type="protein sequence ID" value="QPT39218.1"/>
    <property type="molecule type" value="Genomic_DNA"/>
</dbReference>
<dbReference type="InterPro" id="IPR013766">
    <property type="entry name" value="Thioredoxin_domain"/>
</dbReference>
<organism evidence="13 14">
    <name type="scientific">Oligella ureolytica</name>
    <dbReference type="NCBI Taxonomy" id="90244"/>
    <lineage>
        <taxon>Bacteria</taxon>
        <taxon>Pseudomonadati</taxon>
        <taxon>Pseudomonadota</taxon>
        <taxon>Betaproteobacteria</taxon>
        <taxon>Burkholderiales</taxon>
        <taxon>Alcaligenaceae</taxon>
        <taxon>Oligella</taxon>
    </lineage>
</organism>
<name>A0A378XGX3_9BURK</name>
<evidence type="ECO:0000256" key="3">
    <source>
        <dbReference type="ARBA" id="ARBA00022692"/>
    </source>
</evidence>
<dbReference type="RefSeq" id="WP_018575464.1">
    <property type="nucleotide sequence ID" value="NZ_CP065725.1"/>
</dbReference>
<keyword evidence="3 9" id="KW-0812">Transmembrane</keyword>
<dbReference type="InterPro" id="IPR003834">
    <property type="entry name" value="Cyt_c_assmbl_TM_dom"/>
</dbReference>
<reference evidence="12 15" key="2">
    <citation type="submission" date="2020-12" db="EMBL/GenBank/DDBJ databases">
        <title>FDA dAtabase for Regulatory Grade micrObial Sequences (FDA-ARGOS): Supporting development and validation of Infectious Disease Dx tests.</title>
        <authorList>
            <person name="Sproer C."/>
            <person name="Gronow S."/>
            <person name="Severitt S."/>
            <person name="Schroder I."/>
            <person name="Tallon L."/>
            <person name="Sadzewicz L."/>
            <person name="Zhao X."/>
            <person name="Boylan J."/>
            <person name="Ott S."/>
            <person name="Bowen H."/>
            <person name="Vavikolanu K."/>
            <person name="Mehta A."/>
            <person name="Aluvathingal J."/>
            <person name="Nadendla S."/>
            <person name="Lowell S."/>
            <person name="Myers T."/>
            <person name="Yan Y."/>
            <person name="Sichtig H."/>
        </authorList>
    </citation>
    <scope>NUCLEOTIDE SEQUENCE [LARGE SCALE GENOMIC DNA]</scope>
    <source>
        <strain evidence="12 15">FDAARGOS_872</strain>
    </source>
</reference>
<sequence length="688" mass="74050">MNKTQNHLAYLLPLIAFFFFSTSFFAVTQAQEDFLPPEKAFAIETSTPAPDQLHIRFNIAPNYYMYMEQVKFHVVGDDQQETFKQALIGEPVFGEPIVKYDETFAKDMPVFYDPMVIDVPLKATAQSQTIRLVVTAQGCADAGLCYPPEEYPIDLEPLDAGYKIAHAPGLLGRMMGNQSTEVAALDFSALAAIAGNTETIDMSNSQNMATDSSSSVQASKTPARSLSTAGDTQIADWLDESSFLNIILITFGLGLLLSLTPCVLPMLPILLALVVGQQNQTKADGADANTPKARFRGLGLTLVYVLGTSIVYSLLGVAAASVGAVLSVWIQNPWVLSVFAIVLVLLAFAMFGSFNLQTPTGVQSKLNQLMDKLPGGRYGSAFIMGMVSALIAGPCVAAPLAGVLLFISQTGDMLTGALALFALAWGQGASLIVIGTTSGVLMPKAGGWMEGVKQFCGLLLLAVALWMIQPLIASWISILLWAVLAFSLAIILGAFKSTDAQRSGVFTIFAKAIAYLALLWGVLLVVGLATGHPSLLQPLQGLRLAQSTATTPLANTQAALGSGPIKNQDFTRISSIAELEQAIAANAGRPVMLDFYADWCVSCHQMEAFTFSQPEVYQKMGQMALLQADVTPNTPEDRELLKRFRLFGPPGIIFFDAEGQELDTRVVGFQNAERFAENLDQVLNHFSH</sequence>
<dbReference type="EC" id="1.8.1.8" evidence="12 13"/>
<feature type="transmembrane region" description="Helical" evidence="9">
    <location>
        <begin position="478"/>
        <end position="496"/>
    </location>
</feature>
<feature type="signal peptide" evidence="10">
    <location>
        <begin position="1"/>
        <end position="26"/>
    </location>
</feature>
<gene>
    <name evidence="13" type="primary">dsbD</name>
    <name evidence="12" type="ORF">I6G29_08510</name>
    <name evidence="13" type="ORF">NCTC11997_01767</name>
</gene>
<dbReference type="Gene3D" id="3.40.30.10">
    <property type="entry name" value="Glutaredoxin"/>
    <property type="match status" value="1"/>
</dbReference>
<feature type="transmembrane region" description="Helical" evidence="9">
    <location>
        <begin position="508"/>
        <end position="529"/>
    </location>
</feature>
<dbReference type="GO" id="GO:0017004">
    <property type="term" value="P:cytochrome complex assembly"/>
    <property type="evidence" value="ECO:0007669"/>
    <property type="project" value="UniProtKB-KW"/>
</dbReference>